<dbReference type="GeneID" id="89519273"/>
<reference evidence="1" key="1">
    <citation type="submission" date="2023-02" db="EMBL/GenBank/DDBJ databases">
        <title>Escherichia albertii as a potential enteropathogen in the light of epidemiological and genomic studies.</title>
        <authorList>
            <person name="Leszczynska K."/>
            <person name="Swiecicka I."/>
            <person name="Daniluk T."/>
            <person name="Lebensztejn D."/>
            <person name="Chmielewska S."/>
            <person name="Leszczynska D."/>
            <person name="Gawor J."/>
            <person name="Kliber M."/>
        </authorList>
    </citation>
    <scope>NUCLEOTIDE SEQUENCE</scope>
    <source>
        <strain evidence="1">BIA_7</strain>
    </source>
</reference>
<gene>
    <name evidence="1" type="ORF">PS049_02545</name>
</gene>
<organism evidence="1 2">
    <name type="scientific">Escherichia albertii</name>
    <dbReference type="NCBI Taxonomy" id="208962"/>
    <lineage>
        <taxon>Bacteria</taxon>
        <taxon>Pseudomonadati</taxon>
        <taxon>Pseudomonadota</taxon>
        <taxon>Gammaproteobacteria</taxon>
        <taxon>Enterobacterales</taxon>
        <taxon>Enterobacteriaceae</taxon>
        <taxon>Escherichia</taxon>
    </lineage>
</organism>
<dbReference type="AlphaFoldDB" id="A0AAX3MLJ6"/>
<evidence type="ECO:0000313" key="1">
    <source>
        <dbReference type="EMBL" id="WDB29864.1"/>
    </source>
</evidence>
<proteinExistence type="predicted"/>
<dbReference type="Proteomes" id="UP001219219">
    <property type="component" value="Chromosome"/>
</dbReference>
<accession>A0AAX3MLJ6</accession>
<name>A0AAX3MLJ6_ESCAL</name>
<dbReference type="RefSeq" id="WP_059221727.1">
    <property type="nucleotide sequence ID" value="NZ_AP014855.1"/>
</dbReference>
<protein>
    <submittedName>
        <fullName evidence="1">Uncharacterized protein</fullName>
    </submittedName>
</protein>
<sequence>MSILITIPFYPSEQEQELYERVQKLLEREGSYALPKRHRHLTGLILRKLLSSSTKAVLNNLQILKNRLERLKLEGIAEDDMDIIQQIIMDDDLEDAESVALDTECKAVDSNALQAEINELESLIVKVEHIGTDTKSKELLSGLGQGFAQLAEMGAAKKSSSSRWMALASGGSETGNDL</sequence>
<dbReference type="EMBL" id="CP117562">
    <property type="protein sequence ID" value="WDB29864.1"/>
    <property type="molecule type" value="Genomic_DNA"/>
</dbReference>
<evidence type="ECO:0000313" key="2">
    <source>
        <dbReference type="Proteomes" id="UP001219219"/>
    </source>
</evidence>